<dbReference type="Proteomes" id="UP000094329">
    <property type="component" value="Unassembled WGS sequence"/>
</dbReference>
<organism evidence="1 2">
    <name type="scientific">Piscirickettsia litoralis</name>
    <dbReference type="NCBI Taxonomy" id="1891921"/>
    <lineage>
        <taxon>Bacteria</taxon>
        <taxon>Pseudomonadati</taxon>
        <taxon>Pseudomonadota</taxon>
        <taxon>Gammaproteobacteria</taxon>
        <taxon>Thiotrichales</taxon>
        <taxon>Piscirickettsiaceae</taxon>
        <taxon>Piscirickettsia</taxon>
    </lineage>
</organism>
<reference evidence="1 2" key="1">
    <citation type="submission" date="2016-08" db="EMBL/GenBank/DDBJ databases">
        <title>Draft genome sequence of Candidatus Piscirickettsia litoralis, from seawater.</title>
        <authorList>
            <person name="Wan X."/>
            <person name="Lee A.J."/>
            <person name="Hou S."/>
            <person name="Donachie S.P."/>
        </authorList>
    </citation>
    <scope>NUCLEOTIDE SEQUENCE [LARGE SCALE GENOMIC DNA]</scope>
    <source>
        <strain evidence="1 2">Y2</strain>
    </source>
</reference>
<gene>
    <name evidence="1" type="ORF">BGC07_14670</name>
</gene>
<name>A0ABX3A4W0_9GAMM</name>
<proteinExistence type="predicted"/>
<dbReference type="EMBL" id="MDTU01000001">
    <property type="protein sequence ID" value="ODN43901.1"/>
    <property type="molecule type" value="Genomic_DNA"/>
</dbReference>
<accession>A0ABX3A4W0</accession>
<comment type="caution">
    <text evidence="1">The sequence shown here is derived from an EMBL/GenBank/DDBJ whole genome shotgun (WGS) entry which is preliminary data.</text>
</comment>
<dbReference type="RefSeq" id="WP_069313697.1">
    <property type="nucleotide sequence ID" value="NZ_MDTU01000001.1"/>
</dbReference>
<evidence type="ECO:0000313" key="1">
    <source>
        <dbReference type="EMBL" id="ODN43901.1"/>
    </source>
</evidence>
<evidence type="ECO:0008006" key="3">
    <source>
        <dbReference type="Google" id="ProtNLM"/>
    </source>
</evidence>
<keyword evidence="2" id="KW-1185">Reference proteome</keyword>
<evidence type="ECO:0000313" key="2">
    <source>
        <dbReference type="Proteomes" id="UP000094329"/>
    </source>
</evidence>
<protein>
    <recommendedName>
        <fullName evidence="3">Motility protein</fullName>
    </recommendedName>
</protein>
<sequence>MDVSSVSSAMAGAYKESIQATMLKTSQEIQGAAVLTLLASVAMPPVAPVGSLGHNVDIHA</sequence>